<dbReference type="SMART" id="SM00226">
    <property type="entry name" value="LMWPc"/>
    <property type="match status" value="1"/>
</dbReference>
<dbReference type="Pfam" id="PF01451">
    <property type="entry name" value="LMWPc"/>
    <property type="match status" value="1"/>
</dbReference>
<dbReference type="Proteomes" id="UP000076830">
    <property type="component" value="Chromosome"/>
</dbReference>
<evidence type="ECO:0000259" key="2">
    <source>
        <dbReference type="SMART" id="SM00226"/>
    </source>
</evidence>
<gene>
    <name evidence="3" type="ORF">I596_195</name>
</gene>
<accession>A0A167G7Q1</accession>
<keyword evidence="4" id="KW-1185">Reference proteome</keyword>
<dbReference type="CDD" id="cd16345">
    <property type="entry name" value="LMWP_ArsC"/>
    <property type="match status" value="1"/>
</dbReference>
<dbReference type="InterPro" id="IPR023485">
    <property type="entry name" value="Ptyr_pPase"/>
</dbReference>
<evidence type="ECO:0000256" key="1">
    <source>
        <dbReference type="ARBA" id="ARBA00022849"/>
    </source>
</evidence>
<sequence length="164" mass="17946">MNRRYNLLFLCTGNSARSILAEAVANHLGKDRFRAYSAGSLPRGQVHPMALQVLREAGLPTDGLRSKAWDEFAVPGAPEMDLVVTVCDRAAGEVCPIWPGQPITAHWGIEDPAEADGSPEQVHKAFSTALRVLQHRLSLLMALPVEALDRLALETRVRQIGRSD</sequence>
<evidence type="ECO:0000313" key="3">
    <source>
        <dbReference type="EMBL" id="ANB16234.1"/>
    </source>
</evidence>
<feature type="domain" description="Phosphotyrosine protein phosphatase I" evidence="2">
    <location>
        <begin position="5"/>
        <end position="143"/>
    </location>
</feature>
<proteinExistence type="predicted"/>
<dbReference type="RefSeq" id="WP_067642870.1">
    <property type="nucleotide sequence ID" value="NZ_CP015249.1"/>
</dbReference>
<dbReference type="SUPFAM" id="SSF52788">
    <property type="entry name" value="Phosphotyrosine protein phosphatases I"/>
    <property type="match status" value="1"/>
</dbReference>
<dbReference type="AlphaFoldDB" id="A0A167G7Q1"/>
<dbReference type="EMBL" id="CP015249">
    <property type="protein sequence ID" value="ANB16234.1"/>
    <property type="molecule type" value="Genomic_DNA"/>
</dbReference>
<dbReference type="PANTHER" id="PTHR43428">
    <property type="entry name" value="ARSENATE REDUCTASE"/>
    <property type="match status" value="1"/>
</dbReference>
<reference evidence="3 4" key="1">
    <citation type="submission" date="2016-04" db="EMBL/GenBank/DDBJ databases">
        <title>Complete genome sequence of Dokdonella koreensis DS-123T.</title>
        <authorList>
            <person name="Kim J.F."/>
            <person name="Lee H."/>
            <person name="Kwak M.-J."/>
        </authorList>
    </citation>
    <scope>NUCLEOTIDE SEQUENCE [LARGE SCALE GENOMIC DNA]</scope>
    <source>
        <strain evidence="3 4">DS-123</strain>
    </source>
</reference>
<dbReference type="KEGG" id="dko:I596_195"/>
<name>A0A167G7Q1_9GAMM</name>
<dbReference type="PATRIC" id="fig|1300342.3.peg.190"/>
<evidence type="ECO:0000313" key="4">
    <source>
        <dbReference type="Proteomes" id="UP000076830"/>
    </source>
</evidence>
<dbReference type="PANTHER" id="PTHR43428:SF1">
    <property type="entry name" value="ARSENATE REDUCTASE"/>
    <property type="match status" value="1"/>
</dbReference>
<organism evidence="3 4">
    <name type="scientific">Dokdonella koreensis DS-123</name>
    <dbReference type="NCBI Taxonomy" id="1300342"/>
    <lineage>
        <taxon>Bacteria</taxon>
        <taxon>Pseudomonadati</taxon>
        <taxon>Pseudomonadota</taxon>
        <taxon>Gammaproteobacteria</taxon>
        <taxon>Lysobacterales</taxon>
        <taxon>Rhodanobacteraceae</taxon>
        <taxon>Dokdonella</taxon>
    </lineage>
</organism>
<dbReference type="STRING" id="1300342.I596_195"/>
<protein>
    <submittedName>
        <fullName evidence="3">Arsenate reductase / phosphotyrosine protein phosphatase</fullName>
    </submittedName>
</protein>
<dbReference type="InterPro" id="IPR036196">
    <property type="entry name" value="Ptyr_pPase_sf"/>
</dbReference>
<keyword evidence="1" id="KW-0059">Arsenical resistance</keyword>
<dbReference type="Gene3D" id="3.40.50.2300">
    <property type="match status" value="1"/>
</dbReference>
<dbReference type="OrthoDB" id="9793058at2"/>
<dbReference type="GO" id="GO:0046685">
    <property type="term" value="P:response to arsenic-containing substance"/>
    <property type="evidence" value="ECO:0007669"/>
    <property type="project" value="UniProtKB-KW"/>
</dbReference>